<dbReference type="RefSeq" id="XP_031869173.1">
    <property type="nucleotide sequence ID" value="XM_032014492.1"/>
</dbReference>
<feature type="chain" id="PRO_5016771137" evidence="1">
    <location>
        <begin position="23"/>
        <end position="169"/>
    </location>
</feature>
<organism evidence="2 3">
    <name type="scientific">Venustampulla echinocandica</name>
    <dbReference type="NCBI Taxonomy" id="2656787"/>
    <lineage>
        <taxon>Eukaryota</taxon>
        <taxon>Fungi</taxon>
        <taxon>Dikarya</taxon>
        <taxon>Ascomycota</taxon>
        <taxon>Pezizomycotina</taxon>
        <taxon>Leotiomycetes</taxon>
        <taxon>Helotiales</taxon>
        <taxon>Pleuroascaceae</taxon>
        <taxon>Venustampulla</taxon>
    </lineage>
</organism>
<dbReference type="AlphaFoldDB" id="A0A370TLX6"/>
<keyword evidence="1" id="KW-0732">Signal</keyword>
<keyword evidence="3" id="KW-1185">Reference proteome</keyword>
<dbReference type="EMBL" id="NPIC01000004">
    <property type="protein sequence ID" value="RDL36517.1"/>
    <property type="molecule type" value="Genomic_DNA"/>
</dbReference>
<accession>A0A370TLX6</accession>
<name>A0A370TLX6_9HELO</name>
<proteinExistence type="predicted"/>
<evidence type="ECO:0000313" key="3">
    <source>
        <dbReference type="Proteomes" id="UP000254866"/>
    </source>
</evidence>
<protein>
    <submittedName>
        <fullName evidence="2">Uncharacterized protein</fullName>
    </submittedName>
</protein>
<reference evidence="2 3" key="1">
    <citation type="journal article" date="2018" name="IMA Fungus">
        <title>IMA Genome-F 9: Draft genome sequence of Annulohypoxylon stygium, Aspergillus mulundensis, Berkeleyomyces basicola (syn. Thielaviopsis basicola), Ceratocystis smalleyi, two Cercospora beticola strains, Coleophoma cylindrospora, Fusarium fracticaudum, Phialophora cf. hyalina, and Morchella septimelata.</title>
        <authorList>
            <person name="Wingfield B.D."/>
            <person name="Bills G.F."/>
            <person name="Dong Y."/>
            <person name="Huang W."/>
            <person name="Nel W.J."/>
            <person name="Swalarsk-Parry B.S."/>
            <person name="Vaghefi N."/>
            <person name="Wilken P.M."/>
            <person name="An Z."/>
            <person name="de Beer Z.W."/>
            <person name="De Vos L."/>
            <person name="Chen L."/>
            <person name="Duong T.A."/>
            <person name="Gao Y."/>
            <person name="Hammerbacher A."/>
            <person name="Kikkert J.R."/>
            <person name="Li Y."/>
            <person name="Li H."/>
            <person name="Li K."/>
            <person name="Li Q."/>
            <person name="Liu X."/>
            <person name="Ma X."/>
            <person name="Naidoo K."/>
            <person name="Pethybridge S.J."/>
            <person name="Sun J."/>
            <person name="Steenkamp E.T."/>
            <person name="van der Nest M.A."/>
            <person name="van Wyk S."/>
            <person name="Wingfield M.J."/>
            <person name="Xiong C."/>
            <person name="Yue Q."/>
            <person name="Zhang X."/>
        </authorList>
    </citation>
    <scope>NUCLEOTIDE SEQUENCE [LARGE SCALE GENOMIC DNA]</scope>
    <source>
        <strain evidence="2 3">BP 5553</strain>
    </source>
</reference>
<gene>
    <name evidence="2" type="ORF">BP5553_05869</name>
</gene>
<dbReference type="Proteomes" id="UP000254866">
    <property type="component" value="Unassembled WGS sequence"/>
</dbReference>
<evidence type="ECO:0000313" key="2">
    <source>
        <dbReference type="EMBL" id="RDL36517.1"/>
    </source>
</evidence>
<feature type="signal peptide" evidence="1">
    <location>
        <begin position="1"/>
        <end position="22"/>
    </location>
</feature>
<comment type="caution">
    <text evidence="2">The sequence shown here is derived from an EMBL/GenBank/DDBJ whole genome shotgun (WGS) entry which is preliminary data.</text>
</comment>
<evidence type="ECO:0000256" key="1">
    <source>
        <dbReference type="SAM" id="SignalP"/>
    </source>
</evidence>
<sequence>MSWRSQIFLALMILGARTVARSMTPSTLGRGPSNLQNDLAKFDDCVDSVDPLPSDALSPLGMPPSYPTPDLMMRVHISMPSIPNNLSHSVSVPPPLNPLWDYVSSNSQLPSPDTQGVTLAKRKASQRSISPPAFATPCELFRLGGDDAGAACLSSRNTLNMSSLDSFSW</sequence>
<dbReference type="GeneID" id="43598718"/>